<dbReference type="EMBL" id="JAMSHJ010000004">
    <property type="protein sequence ID" value="KAI5418005.1"/>
    <property type="molecule type" value="Genomic_DNA"/>
</dbReference>
<sequence length="98" mass="11477">MLPIEETEKKKPIKDEFADEHILAVIGILWFYLWDDPFLYKRGVDGLVRRCVPKEEQRDVLRACHDSDYGGYFSVTKHRLKSFSQVYIGPPCSKMPKT</sequence>
<accession>A0A9D4XEV3</accession>
<organism evidence="1 2">
    <name type="scientific">Pisum sativum</name>
    <name type="common">Garden pea</name>
    <name type="synonym">Lathyrus oleraceus</name>
    <dbReference type="NCBI Taxonomy" id="3888"/>
    <lineage>
        <taxon>Eukaryota</taxon>
        <taxon>Viridiplantae</taxon>
        <taxon>Streptophyta</taxon>
        <taxon>Embryophyta</taxon>
        <taxon>Tracheophyta</taxon>
        <taxon>Spermatophyta</taxon>
        <taxon>Magnoliopsida</taxon>
        <taxon>eudicotyledons</taxon>
        <taxon>Gunneridae</taxon>
        <taxon>Pentapetalae</taxon>
        <taxon>rosids</taxon>
        <taxon>fabids</taxon>
        <taxon>Fabales</taxon>
        <taxon>Fabaceae</taxon>
        <taxon>Papilionoideae</taxon>
        <taxon>50 kb inversion clade</taxon>
        <taxon>NPAAA clade</taxon>
        <taxon>Hologalegina</taxon>
        <taxon>IRL clade</taxon>
        <taxon>Fabeae</taxon>
        <taxon>Lathyrus</taxon>
    </lineage>
</organism>
<dbReference type="Gramene" id="Psat04G0258700-T1">
    <property type="protein sequence ID" value="KAI5418005.1"/>
    <property type="gene ID" value="KIW84_042587"/>
</dbReference>
<reference evidence="1 2" key="1">
    <citation type="journal article" date="2022" name="Nat. Genet.">
        <title>Improved pea reference genome and pan-genome highlight genomic features and evolutionary characteristics.</title>
        <authorList>
            <person name="Yang T."/>
            <person name="Liu R."/>
            <person name="Luo Y."/>
            <person name="Hu S."/>
            <person name="Wang D."/>
            <person name="Wang C."/>
            <person name="Pandey M.K."/>
            <person name="Ge S."/>
            <person name="Xu Q."/>
            <person name="Li N."/>
            <person name="Li G."/>
            <person name="Huang Y."/>
            <person name="Saxena R.K."/>
            <person name="Ji Y."/>
            <person name="Li M."/>
            <person name="Yan X."/>
            <person name="He Y."/>
            <person name="Liu Y."/>
            <person name="Wang X."/>
            <person name="Xiang C."/>
            <person name="Varshney R.K."/>
            <person name="Ding H."/>
            <person name="Gao S."/>
            <person name="Zong X."/>
        </authorList>
    </citation>
    <scope>NUCLEOTIDE SEQUENCE [LARGE SCALE GENOMIC DNA]</scope>
    <source>
        <strain evidence="1 2">cv. Zhongwan 6</strain>
    </source>
</reference>
<comment type="caution">
    <text evidence="1">The sequence shown here is derived from an EMBL/GenBank/DDBJ whole genome shotgun (WGS) entry which is preliminary data.</text>
</comment>
<dbReference type="AlphaFoldDB" id="A0A9D4XEV3"/>
<name>A0A9D4XEV3_PEA</name>
<protein>
    <submittedName>
        <fullName evidence="1">Uncharacterized protein</fullName>
    </submittedName>
</protein>
<proteinExistence type="predicted"/>
<evidence type="ECO:0000313" key="1">
    <source>
        <dbReference type="EMBL" id="KAI5418005.1"/>
    </source>
</evidence>
<evidence type="ECO:0000313" key="2">
    <source>
        <dbReference type="Proteomes" id="UP001058974"/>
    </source>
</evidence>
<dbReference type="Proteomes" id="UP001058974">
    <property type="component" value="Chromosome 4"/>
</dbReference>
<gene>
    <name evidence="1" type="ORF">KIW84_042587</name>
</gene>
<keyword evidence="2" id="KW-1185">Reference proteome</keyword>